<proteinExistence type="predicted"/>
<comment type="caution">
    <text evidence="1">The sequence shown here is derived from an EMBL/GenBank/DDBJ whole genome shotgun (WGS) entry which is preliminary data.</text>
</comment>
<dbReference type="Proteomes" id="UP000192578">
    <property type="component" value="Unassembled WGS sequence"/>
</dbReference>
<dbReference type="CDD" id="cd11304">
    <property type="entry name" value="Cadherin_repeat"/>
    <property type="match status" value="1"/>
</dbReference>
<sequence length="379" mass="38733">MFNLNSETGVLTLTNKLMVGTYLQHIVAYRDGGEQVLLTATITLKCDNAVGSSSIDFDTGLRYVCFGRNCYFANMGNIVPNGVSITNAYASYLKGASSFGATGYSFTSQGCTAGSLVGTVTALNSYNYGIASGSAGFTISAGGGIFLSDDLTAGNYSIVVAAYGNSGSITSSVRIVLKCNTTTTSTSSSTSISDTGVIINATCLFGNCKFNNTAPVFGSSPYSFSQTRCMNGAPGSVVGTVSATGAVVYYIETGPWSNYYDINRTSGVITAYGSVPTGTPVYLTVTAANQNGVSTNVLVQISTTGCTTTTTATSTSTTQTSTGMTFPPVFPETTYSITQVTCAVSTLGAITATNAASYFINGGNNGGFSINSAGVLSGL</sequence>
<evidence type="ECO:0000313" key="1">
    <source>
        <dbReference type="EMBL" id="OQV14573.1"/>
    </source>
</evidence>
<accession>A0A1W0WHH4</accession>
<evidence type="ECO:0008006" key="3">
    <source>
        <dbReference type="Google" id="ProtNLM"/>
    </source>
</evidence>
<dbReference type="OrthoDB" id="10647641at2759"/>
<dbReference type="AlphaFoldDB" id="A0A1W0WHH4"/>
<name>A0A1W0WHH4_HYPEX</name>
<gene>
    <name evidence="1" type="ORF">BV898_11293</name>
</gene>
<reference evidence="2" key="1">
    <citation type="submission" date="2017-01" db="EMBL/GenBank/DDBJ databases">
        <title>Comparative genomics of anhydrobiosis in the tardigrade Hypsibius dujardini.</title>
        <authorList>
            <person name="Yoshida Y."/>
            <person name="Koutsovoulos G."/>
            <person name="Laetsch D."/>
            <person name="Stevens L."/>
            <person name="Kumar S."/>
            <person name="Horikawa D."/>
            <person name="Ishino K."/>
            <person name="Komine S."/>
            <person name="Tomita M."/>
            <person name="Blaxter M."/>
            <person name="Arakawa K."/>
        </authorList>
    </citation>
    <scope>NUCLEOTIDE SEQUENCE [LARGE SCALE GENOMIC DNA]</scope>
    <source>
        <strain evidence="2">Z151</strain>
    </source>
</reference>
<dbReference type="GO" id="GO:0005509">
    <property type="term" value="F:calcium ion binding"/>
    <property type="evidence" value="ECO:0007669"/>
    <property type="project" value="InterPro"/>
</dbReference>
<keyword evidence="2" id="KW-1185">Reference proteome</keyword>
<dbReference type="GO" id="GO:0016020">
    <property type="term" value="C:membrane"/>
    <property type="evidence" value="ECO:0007669"/>
    <property type="project" value="InterPro"/>
</dbReference>
<organism evidence="1 2">
    <name type="scientific">Hypsibius exemplaris</name>
    <name type="common">Freshwater tardigrade</name>
    <dbReference type="NCBI Taxonomy" id="2072580"/>
    <lineage>
        <taxon>Eukaryota</taxon>
        <taxon>Metazoa</taxon>
        <taxon>Ecdysozoa</taxon>
        <taxon>Tardigrada</taxon>
        <taxon>Eutardigrada</taxon>
        <taxon>Parachela</taxon>
        <taxon>Hypsibioidea</taxon>
        <taxon>Hypsibiidae</taxon>
        <taxon>Hypsibius</taxon>
    </lineage>
</organism>
<dbReference type="EMBL" id="MTYJ01000103">
    <property type="protein sequence ID" value="OQV14573.1"/>
    <property type="molecule type" value="Genomic_DNA"/>
</dbReference>
<dbReference type="Gene3D" id="2.60.40.60">
    <property type="entry name" value="Cadherins"/>
    <property type="match status" value="1"/>
</dbReference>
<evidence type="ECO:0000313" key="2">
    <source>
        <dbReference type="Proteomes" id="UP000192578"/>
    </source>
</evidence>
<dbReference type="SUPFAM" id="SSF49313">
    <property type="entry name" value="Cadherin-like"/>
    <property type="match status" value="1"/>
</dbReference>
<dbReference type="InterPro" id="IPR015919">
    <property type="entry name" value="Cadherin-like_sf"/>
</dbReference>
<protein>
    <recommendedName>
        <fullName evidence="3">Cadherin domain-containing protein</fullName>
    </recommendedName>
</protein>